<protein>
    <recommendedName>
        <fullName evidence="6">Ubiquitin-like protease family profile domain-containing protein</fullName>
    </recommendedName>
</protein>
<evidence type="ECO:0000256" key="1">
    <source>
        <dbReference type="ARBA" id="ARBA00005234"/>
    </source>
</evidence>
<dbReference type="FunFam" id="3.40.395.10:FF:000001">
    <property type="entry name" value="Sentrin-specific protease 1"/>
    <property type="match status" value="1"/>
</dbReference>
<sequence>MWQPKQCGMEMEPEASGQGRKRKYKDEGGTEIEFEALGQGKKPKYQGEGRTGLEFEEPSKTQKRIPQEQQDLELQSQHPCKDELWEPQQESIRQLKALEWAKGPQEQAVTVRKSGDGGKGLKRPSCLMEEYAENHLRQKYQRLLQHLPPGNNMKSDPQRAHTTLVDTMKIKGCVEGHSHGSRTTQCDPKQSTVVATKECISPDKKVRMCTENSSDTRKNDAVSLEGRRGHDVEPDLLRAEAQVFLHSGSSRSLPNKMPVVMAEKKPAVDQEKVRRMDQVLNVTEDMEKEIKKALGPGPQEEILTSAFKLHITRGDIHTLENGEWLNDEVINFYMNLLVERNNKKGYPALHVFNTFFYPKLKHGGYCSVKRWTRGIKLFEKEIILVPIHQKVHWSLIVIDLRKQSIIYLDSMGQTGQSICETIFEYLQNESKTRRNVELDPLEWKRYSMTSKEIPQQLNGSDCGIFTCQYADYISRDQPLTFSQQHMPIFRKRMVWEILNCHLL</sequence>
<dbReference type="GO" id="GO:0016926">
    <property type="term" value="P:protein desumoylation"/>
    <property type="evidence" value="ECO:0007669"/>
    <property type="project" value="TreeGrafter"/>
</dbReference>
<feature type="compositionally biased region" description="Polar residues" evidence="5">
    <location>
        <begin position="67"/>
        <end position="77"/>
    </location>
</feature>
<dbReference type="InterPro" id="IPR038765">
    <property type="entry name" value="Papain-like_cys_pep_sf"/>
</dbReference>
<dbReference type="Proteomes" id="UP000694547">
    <property type="component" value="Chromosome 15"/>
</dbReference>
<dbReference type="GO" id="GO:0080090">
    <property type="term" value="P:regulation of primary metabolic process"/>
    <property type="evidence" value="ECO:0007669"/>
    <property type="project" value="UniProtKB-ARBA"/>
</dbReference>
<dbReference type="PROSITE" id="PS50600">
    <property type="entry name" value="ULP_PROTEASE"/>
    <property type="match status" value="1"/>
</dbReference>
<dbReference type="RefSeq" id="XP_042117534.1">
    <property type="nucleotide sequence ID" value="XM_042261600.1"/>
</dbReference>
<gene>
    <name evidence="7" type="primary">LOC102915060</name>
</gene>
<evidence type="ECO:0000256" key="4">
    <source>
        <dbReference type="ARBA" id="ARBA00022807"/>
    </source>
</evidence>
<evidence type="ECO:0000256" key="5">
    <source>
        <dbReference type="SAM" id="MobiDB-lite"/>
    </source>
</evidence>
<dbReference type="Ensembl" id="ENSPEMT00000036279.1">
    <property type="protein sequence ID" value="ENSPEMP00000031754.1"/>
    <property type="gene ID" value="ENSPEMG00000029490.1"/>
</dbReference>
<keyword evidence="4" id="KW-0788">Thiol protease</keyword>
<dbReference type="GeneTree" id="ENSGT00940000154951"/>
<proteinExistence type="inferred from homology"/>
<keyword evidence="3" id="KW-0378">Hydrolase</keyword>
<reference evidence="7" key="3">
    <citation type="submission" date="2025-09" db="UniProtKB">
        <authorList>
            <consortium name="Ensembl"/>
        </authorList>
    </citation>
    <scope>IDENTIFICATION</scope>
</reference>
<accession>A0A8C8UMZ3</accession>
<dbReference type="OrthoDB" id="9592245at2759"/>
<comment type="similarity">
    <text evidence="1">Belongs to the peptidase C48 family.</text>
</comment>
<evidence type="ECO:0000256" key="3">
    <source>
        <dbReference type="ARBA" id="ARBA00022801"/>
    </source>
</evidence>
<dbReference type="GO" id="GO:0006508">
    <property type="term" value="P:proteolysis"/>
    <property type="evidence" value="ECO:0007669"/>
    <property type="project" value="UniProtKB-KW"/>
</dbReference>
<keyword evidence="2" id="KW-0645">Protease</keyword>
<dbReference type="Pfam" id="PF02902">
    <property type="entry name" value="Peptidase_C48"/>
    <property type="match status" value="1"/>
</dbReference>
<evidence type="ECO:0000256" key="2">
    <source>
        <dbReference type="ARBA" id="ARBA00022670"/>
    </source>
</evidence>
<evidence type="ECO:0000313" key="8">
    <source>
        <dbReference type="Proteomes" id="UP000694547"/>
    </source>
</evidence>
<reference evidence="7 8" key="1">
    <citation type="submission" date="2018-10" db="EMBL/GenBank/DDBJ databases">
        <title>Improved assembly of the deer mouse Peromyscus maniculatus genome.</title>
        <authorList>
            <person name="Lassance J.-M."/>
            <person name="Hoekstra H.E."/>
        </authorList>
    </citation>
    <scope>NUCLEOTIDE SEQUENCE [LARGE SCALE GENOMIC DNA]</scope>
</reference>
<evidence type="ECO:0000313" key="7">
    <source>
        <dbReference type="Ensembl" id="ENSPEMP00000031754.1"/>
    </source>
</evidence>
<keyword evidence="8" id="KW-1185">Reference proteome</keyword>
<evidence type="ECO:0000259" key="6">
    <source>
        <dbReference type="PROSITE" id="PS50600"/>
    </source>
</evidence>
<feature type="domain" description="Ubiquitin-like protease family profile" evidence="6">
    <location>
        <begin position="309"/>
        <end position="473"/>
    </location>
</feature>
<reference evidence="7" key="2">
    <citation type="submission" date="2025-08" db="UniProtKB">
        <authorList>
            <consortium name="Ensembl"/>
        </authorList>
    </citation>
    <scope>IDENTIFICATION</scope>
</reference>
<dbReference type="GO" id="GO:0005634">
    <property type="term" value="C:nucleus"/>
    <property type="evidence" value="ECO:0007669"/>
    <property type="project" value="TreeGrafter"/>
</dbReference>
<dbReference type="Gene3D" id="3.40.395.10">
    <property type="entry name" value="Adenoviral Proteinase, Chain A"/>
    <property type="match status" value="1"/>
</dbReference>
<feature type="region of interest" description="Disordered" evidence="5">
    <location>
        <begin position="1"/>
        <end position="77"/>
    </location>
</feature>
<dbReference type="GO" id="GO:0016929">
    <property type="term" value="F:deSUMOylase activity"/>
    <property type="evidence" value="ECO:0007669"/>
    <property type="project" value="TreeGrafter"/>
</dbReference>
<dbReference type="AlphaFoldDB" id="A0A8C8UMZ3"/>
<dbReference type="InterPro" id="IPR003653">
    <property type="entry name" value="Peptidase_C48_C"/>
</dbReference>
<name>A0A8C8UMZ3_PERMB</name>
<feature type="compositionally biased region" description="Basic and acidic residues" evidence="5">
    <location>
        <begin position="45"/>
        <end position="60"/>
    </location>
</feature>
<dbReference type="PANTHER" id="PTHR12606">
    <property type="entry name" value="SENTRIN/SUMO-SPECIFIC PROTEASE"/>
    <property type="match status" value="1"/>
</dbReference>
<organism evidence="7 8">
    <name type="scientific">Peromyscus maniculatus bairdii</name>
    <name type="common">Prairie deer mouse</name>
    <dbReference type="NCBI Taxonomy" id="230844"/>
    <lineage>
        <taxon>Eukaryota</taxon>
        <taxon>Metazoa</taxon>
        <taxon>Chordata</taxon>
        <taxon>Craniata</taxon>
        <taxon>Vertebrata</taxon>
        <taxon>Euteleostomi</taxon>
        <taxon>Mammalia</taxon>
        <taxon>Eutheria</taxon>
        <taxon>Euarchontoglires</taxon>
        <taxon>Glires</taxon>
        <taxon>Rodentia</taxon>
        <taxon>Myomorpha</taxon>
        <taxon>Muroidea</taxon>
        <taxon>Cricetidae</taxon>
        <taxon>Neotominae</taxon>
        <taxon>Peromyscus</taxon>
    </lineage>
</organism>
<dbReference type="GO" id="GO:0060255">
    <property type="term" value="P:regulation of macromolecule metabolic process"/>
    <property type="evidence" value="ECO:0007669"/>
    <property type="project" value="UniProtKB-ARBA"/>
</dbReference>
<dbReference type="PANTHER" id="PTHR12606:SF9">
    <property type="entry name" value="SUMO_SENTRIN SPECIFIC PEPTIDASE 2-LIKE 1-RELATED"/>
    <property type="match status" value="1"/>
</dbReference>
<dbReference type="SUPFAM" id="SSF54001">
    <property type="entry name" value="Cysteine proteinases"/>
    <property type="match status" value="1"/>
</dbReference>